<dbReference type="PROSITE" id="PS51782">
    <property type="entry name" value="LYSM"/>
    <property type="match status" value="2"/>
</dbReference>
<dbReference type="InterPro" id="IPR036779">
    <property type="entry name" value="LysM_dom_sf"/>
</dbReference>
<accession>A0A934K0E9</accession>
<feature type="chain" id="PRO_5037251514" evidence="1">
    <location>
        <begin position="26"/>
        <end position="264"/>
    </location>
</feature>
<evidence type="ECO:0000256" key="1">
    <source>
        <dbReference type="SAM" id="SignalP"/>
    </source>
</evidence>
<evidence type="ECO:0000313" key="4">
    <source>
        <dbReference type="Proteomes" id="UP000606991"/>
    </source>
</evidence>
<sequence>MPSRTRLAAAAMGATAAAVPAGVIASTYVVHPGDTLSAIALRHGTTVRALAEANQLADPNLIRIGQLLQIPDSKMGTPGYTARGADSESYIVVHGDALISIARRYGLDLTALARSNGLNVNAPLHVGAVLHLPGRIARVNALLVHVANQIGVDPKLVKAVAWMESGWHQGVVSPTGAIGLMQVEPYTGEWVSRYLAGRTLNLRVASDNATAGTLLLHHLLSVHSCDVHAALAAYYQGDASIGRHGLYDDTRRYQKVVTDLIKSE</sequence>
<feature type="domain" description="LysM" evidence="2">
    <location>
        <begin position="88"/>
        <end position="132"/>
    </location>
</feature>
<name>A0A934K0E9_9BACT</name>
<feature type="domain" description="LysM" evidence="2">
    <location>
        <begin position="26"/>
        <end position="70"/>
    </location>
</feature>
<evidence type="ECO:0000259" key="2">
    <source>
        <dbReference type="PROSITE" id="PS51782"/>
    </source>
</evidence>
<comment type="caution">
    <text evidence="3">The sequence shown here is derived from an EMBL/GenBank/DDBJ whole genome shotgun (WGS) entry which is preliminary data.</text>
</comment>
<dbReference type="Proteomes" id="UP000606991">
    <property type="component" value="Unassembled WGS sequence"/>
</dbReference>
<dbReference type="SUPFAM" id="SSF54106">
    <property type="entry name" value="LysM domain"/>
    <property type="match status" value="1"/>
</dbReference>
<dbReference type="GO" id="GO:0008932">
    <property type="term" value="F:lytic endotransglycosylase activity"/>
    <property type="evidence" value="ECO:0007669"/>
    <property type="project" value="TreeGrafter"/>
</dbReference>
<dbReference type="InterPro" id="IPR023346">
    <property type="entry name" value="Lysozyme-like_dom_sf"/>
</dbReference>
<dbReference type="CDD" id="cd00118">
    <property type="entry name" value="LysM"/>
    <property type="match status" value="2"/>
</dbReference>
<dbReference type="EMBL" id="JAEKNS010000007">
    <property type="protein sequence ID" value="MBJ7593333.1"/>
    <property type="molecule type" value="Genomic_DNA"/>
</dbReference>
<dbReference type="Pfam" id="PF01476">
    <property type="entry name" value="LysM"/>
    <property type="match status" value="2"/>
</dbReference>
<dbReference type="Gene3D" id="1.10.530.10">
    <property type="match status" value="1"/>
</dbReference>
<organism evidence="3 4">
    <name type="scientific">Candidatus Aeolococcus gillhamiae</name>
    <dbReference type="NCBI Taxonomy" id="3127015"/>
    <lineage>
        <taxon>Bacteria</taxon>
        <taxon>Bacillati</taxon>
        <taxon>Candidatus Dormiibacterota</taxon>
        <taxon>Candidatus Dormibacteria</taxon>
        <taxon>Candidatus Aeolococcales</taxon>
        <taxon>Candidatus Aeolococcaceae</taxon>
        <taxon>Candidatus Aeolococcus</taxon>
    </lineage>
</organism>
<dbReference type="SMART" id="SM00257">
    <property type="entry name" value="LysM"/>
    <property type="match status" value="2"/>
</dbReference>
<dbReference type="CDD" id="cd00254">
    <property type="entry name" value="LT-like"/>
    <property type="match status" value="1"/>
</dbReference>
<keyword evidence="1" id="KW-0732">Signal</keyword>
<reference evidence="3 4" key="1">
    <citation type="submission" date="2020-10" db="EMBL/GenBank/DDBJ databases">
        <title>Ca. Dormibacterota MAGs.</title>
        <authorList>
            <person name="Montgomery K."/>
        </authorList>
    </citation>
    <scope>NUCLEOTIDE SEQUENCE [LARGE SCALE GENOMIC DNA]</scope>
    <source>
        <strain evidence="3">SC8812_S17_18</strain>
    </source>
</reference>
<dbReference type="PANTHER" id="PTHR33734:SF22">
    <property type="entry name" value="MEMBRANE-BOUND LYTIC MUREIN TRANSGLYCOSYLASE D"/>
    <property type="match status" value="1"/>
</dbReference>
<evidence type="ECO:0000313" key="3">
    <source>
        <dbReference type="EMBL" id="MBJ7593333.1"/>
    </source>
</evidence>
<dbReference type="Gene3D" id="3.10.350.10">
    <property type="entry name" value="LysM domain"/>
    <property type="match status" value="2"/>
</dbReference>
<dbReference type="InterPro" id="IPR008258">
    <property type="entry name" value="Transglycosylase_SLT_dom_1"/>
</dbReference>
<dbReference type="Pfam" id="PF01464">
    <property type="entry name" value="SLT"/>
    <property type="match status" value="1"/>
</dbReference>
<feature type="signal peptide" evidence="1">
    <location>
        <begin position="1"/>
        <end position="25"/>
    </location>
</feature>
<proteinExistence type="predicted"/>
<gene>
    <name evidence="3" type="ORF">JF886_00485</name>
</gene>
<dbReference type="SUPFAM" id="SSF53955">
    <property type="entry name" value="Lysozyme-like"/>
    <property type="match status" value="1"/>
</dbReference>
<dbReference type="PANTHER" id="PTHR33734">
    <property type="entry name" value="LYSM DOMAIN-CONTAINING GPI-ANCHORED PROTEIN 2"/>
    <property type="match status" value="1"/>
</dbReference>
<dbReference type="InterPro" id="IPR018392">
    <property type="entry name" value="LysM"/>
</dbReference>
<dbReference type="AlphaFoldDB" id="A0A934K0E9"/>
<protein>
    <submittedName>
        <fullName evidence="3">LysM peptidoglycan-binding domain-containing protein</fullName>
    </submittedName>
</protein>
<dbReference type="RefSeq" id="WP_337308506.1">
    <property type="nucleotide sequence ID" value="NZ_JAEKNS010000007.1"/>
</dbReference>